<reference evidence="3" key="2">
    <citation type="submission" date="2015-09" db="EMBL/GenBank/DDBJ databases">
        <authorList>
            <person name="Jackson K.R."/>
            <person name="Lunt B.L."/>
            <person name="Fisher J.N.B."/>
            <person name="Gardner A.V."/>
            <person name="Bailey M.E."/>
            <person name="Deus L.M."/>
            <person name="Earl A.S."/>
            <person name="Gibby P.D."/>
            <person name="Hartmann K.A."/>
            <person name="Liu J.E."/>
            <person name="Manci A.M."/>
            <person name="Nielsen D.A."/>
            <person name="Solomon M.B."/>
            <person name="Breakwell D.P."/>
            <person name="Burnett S.H."/>
            <person name="Grose J.H."/>
        </authorList>
    </citation>
    <scope>NUCLEOTIDE SEQUENCE</scope>
    <source>
        <strain evidence="3">MBA4</strain>
    </source>
</reference>
<dbReference type="KEGG" id="bcai:K788_00002000"/>
<evidence type="ECO:0000256" key="2">
    <source>
        <dbReference type="SAM" id="Phobius"/>
    </source>
</evidence>
<feature type="transmembrane region" description="Helical" evidence="2">
    <location>
        <begin position="25"/>
        <end position="49"/>
    </location>
</feature>
<dbReference type="Proteomes" id="UP000019146">
    <property type="component" value="Chromosome 2"/>
</dbReference>
<dbReference type="EMBL" id="CP012747">
    <property type="protein sequence ID" value="ALL68576.1"/>
    <property type="molecule type" value="Genomic_DNA"/>
</dbReference>
<name>A0A0P0RIX0_9BURK</name>
<organism evidence="3">
    <name type="scientific">Paraburkholderia caribensis MBA4</name>
    <dbReference type="NCBI Taxonomy" id="1323664"/>
    <lineage>
        <taxon>Bacteria</taxon>
        <taxon>Pseudomonadati</taxon>
        <taxon>Pseudomonadota</taxon>
        <taxon>Betaproteobacteria</taxon>
        <taxon>Burkholderiales</taxon>
        <taxon>Burkholderiaceae</taxon>
        <taxon>Paraburkholderia</taxon>
    </lineage>
</organism>
<reference evidence="3" key="1">
    <citation type="journal article" date="2014" name="Genome Announc.">
        <title>Draft Genome Sequence of the Haloacid-Degrading Burkholderia caribensis Strain MBA4.</title>
        <authorList>
            <person name="Pan Y."/>
            <person name="Kong K.F."/>
            <person name="Tsang J.S."/>
        </authorList>
    </citation>
    <scope>NUCLEOTIDE SEQUENCE [LARGE SCALE GENOMIC DNA]</scope>
    <source>
        <strain evidence="3">MBA4</strain>
    </source>
</reference>
<proteinExistence type="predicted"/>
<evidence type="ECO:0000313" key="3">
    <source>
        <dbReference type="EMBL" id="ALL68576.1"/>
    </source>
</evidence>
<feature type="transmembrane region" description="Helical" evidence="2">
    <location>
        <begin position="69"/>
        <end position="99"/>
    </location>
</feature>
<keyword evidence="2" id="KW-1133">Transmembrane helix</keyword>
<sequence>MNRLREDGSAATLNRLGASQHVADLRLMFSATISVGFAGLVLALLFGYWHTISDNWKSGGSALYNAWQLVRLFGDAVILIAPFAGALIALGCGVIGWAYQSGSARLGIVDLCACEIATICRVCAITDLARRYVAAFGADLTTVGPPDLAAIQRVRHSFNHFDATENYTPVFDNNATDLRALDVKVVTNVTAFYTYFKAMRDTLRAMTNIDPPAKLGDPATRGMRHTQERHLHDVPDLRERSKGSSRSHRVRSESG</sequence>
<feature type="region of interest" description="Disordered" evidence="1">
    <location>
        <begin position="209"/>
        <end position="255"/>
    </location>
</feature>
<keyword evidence="2" id="KW-0812">Transmembrane</keyword>
<evidence type="ECO:0000256" key="1">
    <source>
        <dbReference type="SAM" id="MobiDB-lite"/>
    </source>
</evidence>
<protein>
    <submittedName>
        <fullName evidence="3">Glycine dehydrogenase</fullName>
    </submittedName>
</protein>
<dbReference type="AlphaFoldDB" id="A0A0P0RIX0"/>
<accession>A0A0P0RIX0</accession>
<gene>
    <name evidence="3" type="ORF">K788_00002000</name>
</gene>
<keyword evidence="2" id="KW-0472">Membrane</keyword>
<feature type="compositionally biased region" description="Basic and acidic residues" evidence="1">
    <location>
        <begin position="225"/>
        <end position="242"/>
    </location>
</feature>